<reference evidence="3" key="1">
    <citation type="journal article" date="2019" name="Sci. Rep.">
        <title>Draft genome of Tanacetum cinerariifolium, the natural source of mosquito coil.</title>
        <authorList>
            <person name="Yamashiro T."/>
            <person name="Shiraishi A."/>
            <person name="Satake H."/>
            <person name="Nakayama K."/>
        </authorList>
    </citation>
    <scope>NUCLEOTIDE SEQUENCE</scope>
</reference>
<comment type="caution">
    <text evidence="3">The sequence shown here is derived from an EMBL/GenBank/DDBJ whole genome shotgun (WGS) entry which is preliminary data.</text>
</comment>
<gene>
    <name evidence="3" type="ORF">Tci_012256</name>
</gene>
<dbReference type="PANTHER" id="PTHR11439">
    <property type="entry name" value="GAG-POL-RELATED RETROTRANSPOSON"/>
    <property type="match status" value="1"/>
</dbReference>
<name>A0A6L2JT60_TANCI</name>
<evidence type="ECO:0000313" key="3">
    <source>
        <dbReference type="EMBL" id="GEU40278.1"/>
    </source>
</evidence>
<dbReference type="SUPFAM" id="SSF56672">
    <property type="entry name" value="DNA/RNA polymerases"/>
    <property type="match status" value="1"/>
</dbReference>
<dbReference type="InterPro" id="IPR043502">
    <property type="entry name" value="DNA/RNA_pol_sf"/>
</dbReference>
<evidence type="ECO:0000259" key="2">
    <source>
        <dbReference type="Pfam" id="PF07727"/>
    </source>
</evidence>
<dbReference type="EMBL" id="BKCJ010001281">
    <property type="protein sequence ID" value="GEU40278.1"/>
    <property type="molecule type" value="Genomic_DNA"/>
</dbReference>
<dbReference type="InterPro" id="IPR013103">
    <property type="entry name" value="RVT_2"/>
</dbReference>
<dbReference type="PANTHER" id="PTHR11439:SF508">
    <property type="entry name" value="RNA-DIRECTED DNA POLYMERASE"/>
    <property type="match status" value="1"/>
</dbReference>
<organism evidence="3">
    <name type="scientific">Tanacetum cinerariifolium</name>
    <name type="common">Dalmatian daisy</name>
    <name type="synonym">Chrysanthemum cinerariifolium</name>
    <dbReference type="NCBI Taxonomy" id="118510"/>
    <lineage>
        <taxon>Eukaryota</taxon>
        <taxon>Viridiplantae</taxon>
        <taxon>Streptophyta</taxon>
        <taxon>Embryophyta</taxon>
        <taxon>Tracheophyta</taxon>
        <taxon>Spermatophyta</taxon>
        <taxon>Magnoliopsida</taxon>
        <taxon>eudicotyledons</taxon>
        <taxon>Gunneridae</taxon>
        <taxon>Pentapetalae</taxon>
        <taxon>asterids</taxon>
        <taxon>campanulids</taxon>
        <taxon>Asterales</taxon>
        <taxon>Asteraceae</taxon>
        <taxon>Asteroideae</taxon>
        <taxon>Anthemideae</taxon>
        <taxon>Anthemidinae</taxon>
        <taxon>Tanacetum</taxon>
    </lineage>
</organism>
<proteinExistence type="predicted"/>
<evidence type="ECO:0000256" key="1">
    <source>
        <dbReference type="SAM" id="MobiDB-lite"/>
    </source>
</evidence>
<feature type="domain" description="Reverse transcriptase Ty1/copia-type" evidence="2">
    <location>
        <begin position="174"/>
        <end position="293"/>
    </location>
</feature>
<accession>A0A6L2JT60</accession>
<dbReference type="CDD" id="cd09272">
    <property type="entry name" value="RNase_HI_RT_Ty1"/>
    <property type="match status" value="1"/>
</dbReference>
<feature type="region of interest" description="Disordered" evidence="1">
    <location>
        <begin position="133"/>
        <end position="154"/>
    </location>
</feature>
<dbReference type="Pfam" id="PF07727">
    <property type="entry name" value="RVT_2"/>
    <property type="match status" value="1"/>
</dbReference>
<feature type="region of interest" description="Disordered" evidence="1">
    <location>
        <begin position="59"/>
        <end position="83"/>
    </location>
</feature>
<protein>
    <submittedName>
        <fullName evidence="3">Ribonuclease H-like domain-containing protein</fullName>
    </submittedName>
</protein>
<sequence>MRLDDTYMQLRSNILSRDPSPDAKGAYVLISSDESQRAVVIDSGVGSSQKTQSSVFNSSVINRGGSQSSQTFSNTSRPNSVSRPNYNEALITKVGNLVLAGFLTLYDVLVVPEYCVTLAFVHKMARDSKFIDDLRHPQGSNGSASENEMAATSEHDYALSEGDDDDIPNTEHVQNAPRQWNAKLSQALIDNGFSQSKSEYLLFTRTNNHGFLALLVYVDDIIVTGSNIHEIEKFKEFLKSRFMIKDLGRLKYFLGIKVVDTSNGIFLSQRKYCLYLLSDFGLLACKPSAIPLEQNVSITSEPSSTDPIIDNITEYQKLSEKLMYLTHIKPDIAYFVYCLSQFMYKPLKSHLKIALKVLRYLKCSPGKGIHISKNKNTSLEVFVDADWAKYVVARKSVIGLCIFLNGSLVSWKSKKQKTLSKSSAEAEYRAIASATSKIVWILKILQDLNGQHFIPTKNFCDNQAAIKIAANHVFHERTKHLEIDLHFVRDKIISSVIETKKVMAAPAIPISAEENLGDPIDIKMDIIHPEPVVAVAFPAAAVVRTQAQHGEAIRGMHEQLLGVPVQEELTALRFRVNVAEAENASLRARIKTTEAIEKITRSQERRARMEMKRQLASF</sequence>
<dbReference type="AlphaFoldDB" id="A0A6L2JT60"/>